<gene>
    <name evidence="1" type="ORF">OG579_08560</name>
</gene>
<proteinExistence type="predicted"/>
<accession>A0AAU4K6Y5</accession>
<organism evidence="1 2">
    <name type="scientific">Williamsia herbipolensis</name>
    <dbReference type="NCBI Taxonomy" id="1603258"/>
    <lineage>
        <taxon>Bacteria</taxon>
        <taxon>Bacillati</taxon>
        <taxon>Actinomycetota</taxon>
        <taxon>Actinomycetes</taxon>
        <taxon>Mycobacteriales</taxon>
        <taxon>Nocardiaceae</taxon>
        <taxon>Williamsia</taxon>
    </lineage>
</organism>
<dbReference type="KEGG" id="whr:OG579_08560"/>
<evidence type="ECO:0000313" key="2">
    <source>
        <dbReference type="Proteomes" id="UP001432128"/>
    </source>
</evidence>
<dbReference type="EMBL" id="CP108021">
    <property type="protein sequence ID" value="WUM21804.1"/>
    <property type="molecule type" value="Genomic_DNA"/>
</dbReference>
<dbReference type="AlphaFoldDB" id="A0AAU4K6Y5"/>
<protein>
    <submittedName>
        <fullName evidence="1">Uncharacterized protein</fullName>
    </submittedName>
</protein>
<name>A0AAU4K6Y5_9NOCA</name>
<sequence length="130" mass="13774">MTSVGNTATIVFTAPDRGDCGGGVVKGTYEDLLNLPPTPESLNYLADIPGPDLFQFYSPSVIGSKYYPTIPPEQLSPHTVVATLPPGQYTVFTFCSIIGPDGETTPGLSKYYADEFTLPSATQTPTFGSS</sequence>
<dbReference type="Proteomes" id="UP001432128">
    <property type="component" value="Chromosome"/>
</dbReference>
<reference evidence="1 2" key="1">
    <citation type="submission" date="2022-10" db="EMBL/GenBank/DDBJ databases">
        <title>The complete genomes of actinobacterial strains from the NBC collection.</title>
        <authorList>
            <person name="Joergensen T.S."/>
            <person name="Alvarez Arevalo M."/>
            <person name="Sterndorff E.B."/>
            <person name="Faurdal D."/>
            <person name="Vuksanovic O."/>
            <person name="Mourched A.-S."/>
            <person name="Charusanti P."/>
            <person name="Shaw S."/>
            <person name="Blin K."/>
            <person name="Weber T."/>
        </authorList>
    </citation>
    <scope>NUCLEOTIDE SEQUENCE [LARGE SCALE GENOMIC DNA]</scope>
    <source>
        <strain evidence="1 2">NBC_00319</strain>
    </source>
</reference>
<dbReference type="RefSeq" id="WP_328858788.1">
    <property type="nucleotide sequence ID" value="NZ_CP108021.1"/>
</dbReference>
<keyword evidence="2" id="KW-1185">Reference proteome</keyword>
<evidence type="ECO:0000313" key="1">
    <source>
        <dbReference type="EMBL" id="WUM21804.1"/>
    </source>
</evidence>